<organism evidence="7 8">
    <name type="scientific">Carboxylicivirga marina</name>
    <dbReference type="NCBI Taxonomy" id="2800988"/>
    <lineage>
        <taxon>Bacteria</taxon>
        <taxon>Pseudomonadati</taxon>
        <taxon>Bacteroidota</taxon>
        <taxon>Bacteroidia</taxon>
        <taxon>Marinilabiliales</taxon>
        <taxon>Marinilabiliaceae</taxon>
        <taxon>Carboxylicivirga</taxon>
    </lineage>
</organism>
<dbReference type="InterPro" id="IPR050738">
    <property type="entry name" value="Sulfatase"/>
</dbReference>
<keyword evidence="8" id="KW-1185">Reference proteome</keyword>
<name>A0ABS1HEP1_9BACT</name>
<feature type="chain" id="PRO_5046856955" evidence="5">
    <location>
        <begin position="26"/>
        <end position="473"/>
    </location>
</feature>
<dbReference type="EMBL" id="JAENRR010000003">
    <property type="protein sequence ID" value="MBK3516102.1"/>
    <property type="molecule type" value="Genomic_DNA"/>
</dbReference>
<dbReference type="InterPro" id="IPR017850">
    <property type="entry name" value="Alkaline_phosphatase_core_sf"/>
</dbReference>
<dbReference type="PROSITE" id="PS00149">
    <property type="entry name" value="SULFATASE_2"/>
    <property type="match status" value="1"/>
</dbReference>
<evidence type="ECO:0000256" key="2">
    <source>
        <dbReference type="ARBA" id="ARBA00022723"/>
    </source>
</evidence>
<dbReference type="PANTHER" id="PTHR42693:SF53">
    <property type="entry name" value="ENDO-4-O-SULFATASE"/>
    <property type="match status" value="1"/>
</dbReference>
<proteinExistence type="inferred from homology"/>
<dbReference type="Proteomes" id="UP000605676">
    <property type="component" value="Unassembled WGS sequence"/>
</dbReference>
<comment type="similarity">
    <text evidence="1">Belongs to the sulfatase family.</text>
</comment>
<evidence type="ECO:0000313" key="7">
    <source>
        <dbReference type="EMBL" id="MBK3516102.1"/>
    </source>
</evidence>
<evidence type="ECO:0000256" key="4">
    <source>
        <dbReference type="ARBA" id="ARBA00022837"/>
    </source>
</evidence>
<evidence type="ECO:0000256" key="3">
    <source>
        <dbReference type="ARBA" id="ARBA00022801"/>
    </source>
</evidence>
<gene>
    <name evidence="7" type="ORF">JIV24_02035</name>
</gene>
<evidence type="ECO:0000256" key="1">
    <source>
        <dbReference type="ARBA" id="ARBA00008779"/>
    </source>
</evidence>
<dbReference type="PROSITE" id="PS00523">
    <property type="entry name" value="SULFATASE_1"/>
    <property type="match status" value="1"/>
</dbReference>
<keyword evidence="3" id="KW-0378">Hydrolase</keyword>
<sequence length="473" mass="53850">MKKLSVLKTIYFSLAVLLFSCSSKTGNKDGVQKPAQPNIVILLADDMGYGELGCYGQEVIKTPNIDKMASEGMRFTQFYAGSSVCAPSRGVLMTGIQVGKLNVRGNYGHVEDGNWGRVALKKSELTIGEMLKGAGYQTAFIGKWHLGIPQDVNTWAAGRGFDYAIQEQWGEKAEGGKFEVNDHWINGRDSVIHYDWKQYDCKDVFRTNLAIDFLDKNRDTQKPLFLVMSYRTPHAHEPDLREAERYKEFGWPEIERRHASRISMLDEQVQRLLDKMDAMGELDNTLVIFTSDNGPQAEKKHSDLFFKSSGGLKGKKRDMYEGGVRVPMIAWWKGKIQGGTTSDHAGIFYDIMPTLAEAAGIEAPEQTDGISFLPELMNKTQKEHEHLYWELQVGSTPNGYRQALRKDQWKVVRYKQSGKPELYNVEEDLYEESDQAQKRTELLMEMDDLMKSQSEANSHWPFSGNRMKRTCKF</sequence>
<evidence type="ECO:0000256" key="5">
    <source>
        <dbReference type="SAM" id="SignalP"/>
    </source>
</evidence>
<keyword evidence="5" id="KW-0732">Signal</keyword>
<keyword evidence="2" id="KW-0479">Metal-binding</keyword>
<dbReference type="PANTHER" id="PTHR42693">
    <property type="entry name" value="ARYLSULFATASE FAMILY MEMBER"/>
    <property type="match status" value="1"/>
</dbReference>
<evidence type="ECO:0000313" key="8">
    <source>
        <dbReference type="Proteomes" id="UP000605676"/>
    </source>
</evidence>
<dbReference type="Gene3D" id="3.40.720.10">
    <property type="entry name" value="Alkaline Phosphatase, subunit A"/>
    <property type="match status" value="1"/>
</dbReference>
<comment type="caution">
    <text evidence="7">The sequence shown here is derived from an EMBL/GenBank/DDBJ whole genome shotgun (WGS) entry which is preliminary data.</text>
</comment>
<accession>A0ABS1HEP1</accession>
<keyword evidence="4" id="KW-0106">Calcium</keyword>
<dbReference type="Pfam" id="PF00884">
    <property type="entry name" value="Sulfatase"/>
    <property type="match status" value="1"/>
</dbReference>
<dbReference type="PROSITE" id="PS51257">
    <property type="entry name" value="PROKAR_LIPOPROTEIN"/>
    <property type="match status" value="1"/>
</dbReference>
<feature type="domain" description="Sulfatase N-terminal" evidence="6">
    <location>
        <begin position="37"/>
        <end position="361"/>
    </location>
</feature>
<reference evidence="7 8" key="1">
    <citation type="submission" date="2021-01" db="EMBL/GenBank/DDBJ databases">
        <title>Carboxyliciviraga sp.nov., isolated from coastal sediments.</title>
        <authorList>
            <person name="Lu D."/>
            <person name="Zhang T."/>
        </authorList>
    </citation>
    <scope>NUCLEOTIDE SEQUENCE [LARGE SCALE GENOMIC DNA]</scope>
    <source>
        <strain evidence="7 8">N1Y132</strain>
    </source>
</reference>
<feature type="signal peptide" evidence="5">
    <location>
        <begin position="1"/>
        <end position="25"/>
    </location>
</feature>
<dbReference type="Gene3D" id="3.30.1120.10">
    <property type="match status" value="1"/>
</dbReference>
<dbReference type="InterPro" id="IPR000917">
    <property type="entry name" value="Sulfatase_N"/>
</dbReference>
<protein>
    <submittedName>
        <fullName evidence="7">Sulfatase-like hydrolase/transferase</fullName>
    </submittedName>
</protein>
<dbReference type="RefSeq" id="WP_200463335.1">
    <property type="nucleotide sequence ID" value="NZ_JAENRR010000003.1"/>
</dbReference>
<dbReference type="SUPFAM" id="SSF53649">
    <property type="entry name" value="Alkaline phosphatase-like"/>
    <property type="match status" value="1"/>
</dbReference>
<evidence type="ECO:0000259" key="6">
    <source>
        <dbReference type="Pfam" id="PF00884"/>
    </source>
</evidence>
<dbReference type="InterPro" id="IPR024607">
    <property type="entry name" value="Sulfatase_CS"/>
</dbReference>